<reference evidence="2" key="2">
    <citation type="submission" date="2020-11" db="EMBL/GenBank/DDBJ databases">
        <authorList>
            <person name="McCartney M.A."/>
            <person name="Auch B."/>
            <person name="Kono T."/>
            <person name="Mallez S."/>
            <person name="Becker A."/>
            <person name="Gohl D.M."/>
            <person name="Silverstein K.A.T."/>
            <person name="Koren S."/>
            <person name="Bechman K.B."/>
            <person name="Herman A."/>
            <person name="Abrahante J.E."/>
            <person name="Garbe J."/>
        </authorList>
    </citation>
    <scope>NUCLEOTIDE SEQUENCE</scope>
    <source>
        <strain evidence="2">Duluth1</strain>
        <tissue evidence="2">Whole animal</tissue>
    </source>
</reference>
<dbReference type="EMBL" id="JAIWYP010000012">
    <property type="protein sequence ID" value="KAH3727693.1"/>
    <property type="molecule type" value="Genomic_DNA"/>
</dbReference>
<keyword evidence="3" id="KW-1185">Reference proteome</keyword>
<comment type="caution">
    <text evidence="2">The sequence shown here is derived from an EMBL/GenBank/DDBJ whole genome shotgun (WGS) entry which is preliminary data.</text>
</comment>
<dbReference type="AlphaFoldDB" id="A0A9D4HSD9"/>
<evidence type="ECO:0000313" key="3">
    <source>
        <dbReference type="Proteomes" id="UP000828390"/>
    </source>
</evidence>
<name>A0A9D4HSD9_DREPO</name>
<dbReference type="Proteomes" id="UP000828390">
    <property type="component" value="Unassembled WGS sequence"/>
</dbReference>
<feature type="compositionally biased region" description="Acidic residues" evidence="1">
    <location>
        <begin position="119"/>
        <end position="130"/>
    </location>
</feature>
<feature type="region of interest" description="Disordered" evidence="1">
    <location>
        <begin position="105"/>
        <end position="130"/>
    </location>
</feature>
<accession>A0A9D4HSD9</accession>
<gene>
    <name evidence="2" type="ORF">DPMN_053636</name>
</gene>
<sequence length="130" mass="14669">MKIINNFHCYFSLFETAKYQFYFTEFNVNSRIFILNDGTRAVVFAGDISLWDLENATLLAAFTPDTRIEVVSVAMSGQLITMGVHEFPELIVLKMSGRDVKPIADTEHEDLFGETTGDTSDEEEEDEGEA</sequence>
<protein>
    <submittedName>
        <fullName evidence="2">Uncharacterized protein</fullName>
    </submittedName>
</protein>
<reference evidence="2" key="1">
    <citation type="journal article" date="2019" name="bioRxiv">
        <title>The Genome of the Zebra Mussel, Dreissena polymorpha: A Resource for Invasive Species Research.</title>
        <authorList>
            <person name="McCartney M.A."/>
            <person name="Auch B."/>
            <person name="Kono T."/>
            <person name="Mallez S."/>
            <person name="Zhang Y."/>
            <person name="Obille A."/>
            <person name="Becker A."/>
            <person name="Abrahante J.E."/>
            <person name="Garbe J."/>
            <person name="Badalamenti J.P."/>
            <person name="Herman A."/>
            <person name="Mangelson H."/>
            <person name="Liachko I."/>
            <person name="Sullivan S."/>
            <person name="Sone E.D."/>
            <person name="Koren S."/>
            <person name="Silverstein K.A.T."/>
            <person name="Beckman K.B."/>
            <person name="Gohl D.M."/>
        </authorList>
    </citation>
    <scope>NUCLEOTIDE SEQUENCE</scope>
    <source>
        <strain evidence="2">Duluth1</strain>
        <tissue evidence="2">Whole animal</tissue>
    </source>
</reference>
<organism evidence="2 3">
    <name type="scientific">Dreissena polymorpha</name>
    <name type="common">Zebra mussel</name>
    <name type="synonym">Mytilus polymorpha</name>
    <dbReference type="NCBI Taxonomy" id="45954"/>
    <lineage>
        <taxon>Eukaryota</taxon>
        <taxon>Metazoa</taxon>
        <taxon>Spiralia</taxon>
        <taxon>Lophotrochozoa</taxon>
        <taxon>Mollusca</taxon>
        <taxon>Bivalvia</taxon>
        <taxon>Autobranchia</taxon>
        <taxon>Heteroconchia</taxon>
        <taxon>Euheterodonta</taxon>
        <taxon>Imparidentia</taxon>
        <taxon>Neoheterodontei</taxon>
        <taxon>Myida</taxon>
        <taxon>Dreissenoidea</taxon>
        <taxon>Dreissenidae</taxon>
        <taxon>Dreissena</taxon>
    </lineage>
</organism>
<proteinExistence type="predicted"/>
<evidence type="ECO:0000313" key="2">
    <source>
        <dbReference type="EMBL" id="KAH3727693.1"/>
    </source>
</evidence>
<evidence type="ECO:0000256" key="1">
    <source>
        <dbReference type="SAM" id="MobiDB-lite"/>
    </source>
</evidence>